<proteinExistence type="predicted"/>
<keyword evidence="3" id="KW-1185">Reference proteome</keyword>
<organism evidence="2 3">
    <name type="scientific">Tistlia consotensis USBA 355</name>
    <dbReference type="NCBI Taxonomy" id="560819"/>
    <lineage>
        <taxon>Bacteria</taxon>
        <taxon>Pseudomonadati</taxon>
        <taxon>Pseudomonadota</taxon>
        <taxon>Alphaproteobacteria</taxon>
        <taxon>Rhodospirillales</taxon>
        <taxon>Rhodovibrionaceae</taxon>
        <taxon>Tistlia</taxon>
    </lineage>
</organism>
<feature type="transmembrane region" description="Helical" evidence="1">
    <location>
        <begin position="7"/>
        <end position="26"/>
    </location>
</feature>
<keyword evidence="1" id="KW-0812">Transmembrane</keyword>
<evidence type="ECO:0000313" key="2">
    <source>
        <dbReference type="EMBL" id="SMF25201.1"/>
    </source>
</evidence>
<keyword evidence="1" id="KW-0472">Membrane</keyword>
<keyword evidence="1" id="KW-1133">Transmembrane helix</keyword>
<sequence>MTWFESIVVYFLVWWLALFVVLPFGARPSAAPEEGHEPGAPDKPRLWTKVLATSLLAAVIWGAVYLVVDSGLISFRSMVEHATY</sequence>
<dbReference type="Pfam" id="PF07330">
    <property type="entry name" value="DUF1467"/>
    <property type="match status" value="1"/>
</dbReference>
<feature type="transmembrane region" description="Helical" evidence="1">
    <location>
        <begin position="46"/>
        <end position="68"/>
    </location>
</feature>
<dbReference type="AlphaFoldDB" id="A0A1Y6BS52"/>
<dbReference type="EMBL" id="FWZX01000008">
    <property type="protein sequence ID" value="SMF25201.1"/>
    <property type="molecule type" value="Genomic_DNA"/>
</dbReference>
<protein>
    <submittedName>
        <fullName evidence="2">Predicted secreted protein</fullName>
    </submittedName>
</protein>
<dbReference type="RefSeq" id="WP_085123023.1">
    <property type="nucleotide sequence ID" value="NZ_FWZX01000008.1"/>
</dbReference>
<dbReference type="Proteomes" id="UP000192917">
    <property type="component" value="Unassembled WGS sequence"/>
</dbReference>
<dbReference type="STRING" id="560819.SAMN05428998_108137"/>
<evidence type="ECO:0000256" key="1">
    <source>
        <dbReference type="SAM" id="Phobius"/>
    </source>
</evidence>
<name>A0A1Y6BS52_9PROT</name>
<reference evidence="2 3" key="1">
    <citation type="submission" date="2017-04" db="EMBL/GenBank/DDBJ databases">
        <authorList>
            <person name="Afonso C.L."/>
            <person name="Miller P.J."/>
            <person name="Scott M.A."/>
            <person name="Spackman E."/>
            <person name="Goraichik I."/>
            <person name="Dimitrov K.M."/>
            <person name="Suarez D.L."/>
            <person name="Swayne D.E."/>
        </authorList>
    </citation>
    <scope>NUCLEOTIDE SEQUENCE [LARGE SCALE GENOMIC DNA]</scope>
    <source>
        <strain evidence="2 3">USBA 355</strain>
    </source>
</reference>
<evidence type="ECO:0000313" key="3">
    <source>
        <dbReference type="Proteomes" id="UP000192917"/>
    </source>
</evidence>
<accession>A0A1Y6BS52</accession>
<gene>
    <name evidence="2" type="ORF">SAMN05428998_108137</name>
</gene>
<dbReference type="InterPro" id="IPR009935">
    <property type="entry name" value="DUF1467"/>
</dbReference>